<gene>
    <name evidence="1" type="ORF">E4634_16105</name>
</gene>
<accession>A0A4Z0LY27</accession>
<comment type="caution">
    <text evidence="1">The sequence shown here is derived from an EMBL/GenBank/DDBJ whole genome shotgun (WGS) entry which is preliminary data.</text>
</comment>
<name>A0A4Z0LY27_9GAMM</name>
<protein>
    <submittedName>
        <fullName evidence="1">Uncharacterized protein</fullName>
    </submittedName>
</protein>
<dbReference type="Proteomes" id="UP000298050">
    <property type="component" value="Unassembled WGS sequence"/>
</dbReference>
<keyword evidence="2" id="KW-1185">Reference proteome</keyword>
<reference evidence="1 2" key="1">
    <citation type="submission" date="2019-04" db="EMBL/GenBank/DDBJ databases">
        <title>Taxonomy of novel Haliea sp. from mangrove soil of West Coast of India.</title>
        <authorList>
            <person name="Verma A."/>
            <person name="Kumar P."/>
            <person name="Krishnamurthi S."/>
        </authorList>
    </citation>
    <scope>NUCLEOTIDE SEQUENCE [LARGE SCALE GENOMIC DNA]</scope>
    <source>
        <strain evidence="1 2">SAOS-164</strain>
    </source>
</reference>
<proteinExistence type="predicted"/>
<evidence type="ECO:0000313" key="1">
    <source>
        <dbReference type="EMBL" id="TGD72189.1"/>
    </source>
</evidence>
<dbReference type="RefSeq" id="WP_135445678.1">
    <property type="nucleotide sequence ID" value="NZ_SRLE01000011.1"/>
</dbReference>
<dbReference type="AlphaFoldDB" id="A0A4Z0LY27"/>
<sequence length="333" mass="38906">MFNKVGAYIRELRISWDFRRYDQVCRKAHEQEAALKYCDSALQAKLASLNRSIFERSTEIYGRDQEEAQNCVKQAAQKQSEVLSLLEYFLRSYKVELDELYHRKSQLLDAKSGLWDEINSLKADKSAAHSGKDAAYRDLNTAKDRIDAWYRRSRRSFFGNAGKELPKHSLFGQSFGDLDGEKYDRDRAYERVQAYRSEIGDIRRLLDSCFRQLDAYKSSISEVFSEIKQVKADRTYMYQLKKQGLSRSDLQREVTSVGGKLVEAKEAVARIKKRKEEYESQERIRCKVPEVQAQIDALRAAKRSFLDSFSLPDNVEKRRAEHRLLWCRQRGTS</sequence>
<organism evidence="1 2">
    <name type="scientific">Mangrovimicrobium sediminis</name>
    <dbReference type="NCBI Taxonomy" id="2562682"/>
    <lineage>
        <taxon>Bacteria</taxon>
        <taxon>Pseudomonadati</taxon>
        <taxon>Pseudomonadota</taxon>
        <taxon>Gammaproteobacteria</taxon>
        <taxon>Cellvibrionales</taxon>
        <taxon>Halieaceae</taxon>
        <taxon>Mangrovimicrobium</taxon>
    </lineage>
</organism>
<dbReference type="EMBL" id="SRLE01000011">
    <property type="protein sequence ID" value="TGD72189.1"/>
    <property type="molecule type" value="Genomic_DNA"/>
</dbReference>
<dbReference type="OrthoDB" id="8772624at2"/>
<evidence type="ECO:0000313" key="2">
    <source>
        <dbReference type="Proteomes" id="UP000298050"/>
    </source>
</evidence>